<protein>
    <recommendedName>
        <fullName evidence="3">4a-hydroxytetrahydrobiopterin dehydratase</fullName>
        <ecNumber evidence="3">4.2.1.96</ecNumber>
    </recommendedName>
</protein>
<dbReference type="EC" id="4.2.1.96" evidence="3"/>
<evidence type="ECO:0000256" key="4">
    <source>
        <dbReference type="ARBA" id="ARBA00023239"/>
    </source>
</evidence>
<evidence type="ECO:0000313" key="5">
    <source>
        <dbReference type="EMBL" id="CAB4866224.1"/>
    </source>
</evidence>
<accession>A0A6J7DBA3</accession>
<dbReference type="Pfam" id="PF01329">
    <property type="entry name" value="Pterin_4a"/>
    <property type="match status" value="1"/>
</dbReference>
<sequence length="91" mass="9716">MPLNPTDVVERLGSGPWTVSGSAIQRDLAFEDFLAAVAFVNRVAALAEEADHHPDLLIHDWNQVRLTLSTHSAGGITDADLALAARIDALS</sequence>
<dbReference type="GO" id="GO:0008124">
    <property type="term" value="F:4-alpha-hydroxytetrahydrobiopterin dehydratase activity"/>
    <property type="evidence" value="ECO:0007669"/>
    <property type="project" value="UniProtKB-EC"/>
</dbReference>
<name>A0A6J7DBA3_9ZZZZ</name>
<keyword evidence="4" id="KW-0456">Lyase</keyword>
<dbReference type="GO" id="GO:0006729">
    <property type="term" value="P:tetrahydrobiopterin biosynthetic process"/>
    <property type="evidence" value="ECO:0007669"/>
    <property type="project" value="InterPro"/>
</dbReference>
<dbReference type="AlphaFoldDB" id="A0A6J7DBA3"/>
<evidence type="ECO:0000256" key="1">
    <source>
        <dbReference type="ARBA" id="ARBA00001554"/>
    </source>
</evidence>
<gene>
    <name evidence="5" type="ORF">UFOPK3423_00499</name>
</gene>
<dbReference type="CDD" id="cd00488">
    <property type="entry name" value="PCD_DCoH"/>
    <property type="match status" value="1"/>
</dbReference>
<organism evidence="5">
    <name type="scientific">freshwater metagenome</name>
    <dbReference type="NCBI Taxonomy" id="449393"/>
    <lineage>
        <taxon>unclassified sequences</taxon>
        <taxon>metagenomes</taxon>
        <taxon>ecological metagenomes</taxon>
    </lineage>
</organism>
<dbReference type="InterPro" id="IPR036428">
    <property type="entry name" value="PCD_sf"/>
</dbReference>
<evidence type="ECO:0000256" key="2">
    <source>
        <dbReference type="ARBA" id="ARBA00006472"/>
    </source>
</evidence>
<proteinExistence type="inferred from homology"/>
<comment type="catalytic activity">
    <reaction evidence="1">
        <text>(4aS,6R)-4a-hydroxy-L-erythro-5,6,7,8-tetrahydrobiopterin = (6R)-L-erythro-6,7-dihydrobiopterin + H2O</text>
        <dbReference type="Rhea" id="RHEA:11920"/>
        <dbReference type="ChEBI" id="CHEBI:15377"/>
        <dbReference type="ChEBI" id="CHEBI:15642"/>
        <dbReference type="ChEBI" id="CHEBI:43120"/>
        <dbReference type="EC" id="4.2.1.96"/>
    </reaction>
</comment>
<dbReference type="NCBIfam" id="NF002017">
    <property type="entry name" value="PRK00823.1-2"/>
    <property type="match status" value="1"/>
</dbReference>
<dbReference type="SUPFAM" id="SSF55248">
    <property type="entry name" value="PCD-like"/>
    <property type="match status" value="1"/>
</dbReference>
<dbReference type="Gene3D" id="3.30.1360.20">
    <property type="entry name" value="Transcriptional coactivator/pterin dehydratase"/>
    <property type="match status" value="1"/>
</dbReference>
<dbReference type="PANTHER" id="PTHR12599:SF0">
    <property type="entry name" value="PTERIN-4-ALPHA-CARBINOLAMINE DEHYDRATASE"/>
    <property type="match status" value="1"/>
</dbReference>
<dbReference type="InterPro" id="IPR001533">
    <property type="entry name" value="Pterin_deHydtase"/>
</dbReference>
<dbReference type="EMBL" id="CAFBLQ010000038">
    <property type="protein sequence ID" value="CAB4866224.1"/>
    <property type="molecule type" value="Genomic_DNA"/>
</dbReference>
<comment type="similarity">
    <text evidence="2">Belongs to the pterin-4-alpha-carbinolamine dehydratase family.</text>
</comment>
<reference evidence="5" key="1">
    <citation type="submission" date="2020-05" db="EMBL/GenBank/DDBJ databases">
        <authorList>
            <person name="Chiriac C."/>
            <person name="Salcher M."/>
            <person name="Ghai R."/>
            <person name="Kavagutti S V."/>
        </authorList>
    </citation>
    <scope>NUCLEOTIDE SEQUENCE</scope>
</reference>
<dbReference type="PANTHER" id="PTHR12599">
    <property type="entry name" value="PTERIN-4-ALPHA-CARBINOLAMINE DEHYDRATASE"/>
    <property type="match status" value="1"/>
</dbReference>
<evidence type="ECO:0000256" key="3">
    <source>
        <dbReference type="ARBA" id="ARBA00013252"/>
    </source>
</evidence>